<dbReference type="GO" id="GO:0008574">
    <property type="term" value="F:plus-end-directed microtubule motor activity"/>
    <property type="evidence" value="ECO:0007669"/>
    <property type="project" value="TreeGrafter"/>
</dbReference>
<keyword evidence="8" id="KW-0378">Hydrolase</keyword>
<dbReference type="GeneID" id="66100396"/>
<dbReference type="OrthoDB" id="3176171at2759"/>
<dbReference type="GO" id="GO:0016787">
    <property type="term" value="F:hydrolase activity"/>
    <property type="evidence" value="ECO:0007669"/>
    <property type="project" value="UniProtKB-KW"/>
</dbReference>
<evidence type="ECO:0000256" key="1">
    <source>
        <dbReference type="ARBA" id="ARBA00004245"/>
    </source>
</evidence>
<dbReference type="EMBL" id="MU250589">
    <property type="protein sequence ID" value="KAG7439614.1"/>
    <property type="molecule type" value="Genomic_DNA"/>
</dbReference>
<dbReference type="RefSeq" id="XP_043033114.1">
    <property type="nucleotide sequence ID" value="XM_043178109.1"/>
</dbReference>
<accession>A0A9P7VF84</accession>
<evidence type="ECO:0000313" key="8">
    <source>
        <dbReference type="EMBL" id="KAG7439614.1"/>
    </source>
</evidence>
<dbReference type="Proteomes" id="UP000812287">
    <property type="component" value="Unassembled WGS sequence"/>
</dbReference>
<comment type="caution">
    <text evidence="5">Lacks conserved residue(s) required for the propagation of feature annotation.</text>
</comment>
<evidence type="ECO:0000256" key="2">
    <source>
        <dbReference type="ARBA" id="ARBA00022490"/>
    </source>
</evidence>
<sequence length="179" mass="20538">MHSRLRSNKQWKNIHHGGIESRIARDLFDAARIIGSRLSYGKNEEDYFEFSVTFSELLGKYATDLVEPSDKWTRREMLLISTIVRTSKELEDLITSSPSHRRTSAILRNAASSGSHAVLNTHIKNKSLPYAEDGWLILFDLAGSERCEDSKAHEKQRMKESHENNESFMNLKESVRAKT</sequence>
<evidence type="ECO:0000313" key="9">
    <source>
        <dbReference type="Proteomes" id="UP000812287"/>
    </source>
</evidence>
<evidence type="ECO:0000256" key="3">
    <source>
        <dbReference type="ARBA" id="ARBA00023175"/>
    </source>
</evidence>
<evidence type="ECO:0000256" key="6">
    <source>
        <dbReference type="SAM" id="MobiDB-lite"/>
    </source>
</evidence>
<gene>
    <name evidence="8" type="ORF">BT62DRAFT_1013761</name>
</gene>
<dbReference type="GO" id="GO:0072686">
    <property type="term" value="C:mitotic spindle"/>
    <property type="evidence" value="ECO:0007669"/>
    <property type="project" value="TreeGrafter"/>
</dbReference>
<dbReference type="InterPro" id="IPR001752">
    <property type="entry name" value="Kinesin_motor_dom"/>
</dbReference>
<reference evidence="8" key="1">
    <citation type="submission" date="2020-11" db="EMBL/GenBank/DDBJ databases">
        <title>Adaptations for nitrogen fixation in a non-lichenized fungal sporocarp promotes dispersal by wood-feeding termites.</title>
        <authorList>
            <consortium name="DOE Joint Genome Institute"/>
            <person name="Koch R.A."/>
            <person name="Yoon G."/>
            <person name="Arayal U."/>
            <person name="Lail K."/>
            <person name="Amirebrahimi M."/>
            <person name="Labutti K."/>
            <person name="Lipzen A."/>
            <person name="Riley R."/>
            <person name="Barry K."/>
            <person name="Henrissat B."/>
            <person name="Grigoriev I.V."/>
            <person name="Herr J.R."/>
            <person name="Aime M.C."/>
        </authorList>
    </citation>
    <scope>NUCLEOTIDE SEQUENCE</scope>
    <source>
        <strain evidence="8">MCA 3950</strain>
    </source>
</reference>
<comment type="similarity">
    <text evidence="5">Belongs to the TRAFAC class myosin-kinesin ATPase superfamily. Kinesin family.</text>
</comment>
<keyword evidence="4" id="KW-0206">Cytoskeleton</keyword>
<dbReference type="PROSITE" id="PS50067">
    <property type="entry name" value="KINESIN_MOTOR_2"/>
    <property type="match status" value="1"/>
</dbReference>
<keyword evidence="3" id="KW-0505">Motor protein</keyword>
<keyword evidence="9" id="KW-1185">Reference proteome</keyword>
<dbReference type="InterPro" id="IPR027417">
    <property type="entry name" value="P-loop_NTPase"/>
</dbReference>
<dbReference type="GO" id="GO:0051231">
    <property type="term" value="P:spindle elongation"/>
    <property type="evidence" value="ECO:0007669"/>
    <property type="project" value="TreeGrafter"/>
</dbReference>
<protein>
    <submittedName>
        <fullName evidence="8">P-loop containing nucleoside triphosphate hydrolase protein</fullName>
    </submittedName>
</protein>
<comment type="subcellular location">
    <subcellularLocation>
        <location evidence="1">Cytoplasm</location>
        <location evidence="1">Cytoskeleton</location>
    </subcellularLocation>
</comment>
<feature type="compositionally biased region" description="Basic and acidic residues" evidence="6">
    <location>
        <begin position="149"/>
        <end position="165"/>
    </location>
</feature>
<proteinExistence type="inferred from homology"/>
<dbReference type="AlphaFoldDB" id="A0A9P7VF84"/>
<feature type="region of interest" description="Disordered" evidence="6">
    <location>
        <begin position="149"/>
        <end position="179"/>
    </location>
</feature>
<evidence type="ECO:0000259" key="7">
    <source>
        <dbReference type="PROSITE" id="PS50067"/>
    </source>
</evidence>
<dbReference type="SUPFAM" id="SSF52540">
    <property type="entry name" value="P-loop containing nucleoside triphosphate hydrolases"/>
    <property type="match status" value="1"/>
</dbReference>
<dbReference type="GO" id="GO:0005876">
    <property type="term" value="C:spindle microtubule"/>
    <property type="evidence" value="ECO:0007669"/>
    <property type="project" value="TreeGrafter"/>
</dbReference>
<dbReference type="PANTHER" id="PTHR47970:SF12">
    <property type="entry name" value="KINESIN FAMILY MEMBER 11"/>
    <property type="match status" value="1"/>
</dbReference>
<dbReference type="Gene3D" id="3.40.850.10">
    <property type="entry name" value="Kinesin motor domain"/>
    <property type="match status" value="1"/>
</dbReference>
<feature type="domain" description="Kinesin motor" evidence="7">
    <location>
        <begin position="1"/>
        <end position="179"/>
    </location>
</feature>
<dbReference type="GO" id="GO:0007018">
    <property type="term" value="P:microtubule-based movement"/>
    <property type="evidence" value="ECO:0007669"/>
    <property type="project" value="InterPro"/>
</dbReference>
<dbReference type="PANTHER" id="PTHR47970">
    <property type="entry name" value="KINESIN-LIKE PROTEIN KIF11"/>
    <property type="match status" value="1"/>
</dbReference>
<dbReference type="GO" id="GO:0005524">
    <property type="term" value="F:ATP binding"/>
    <property type="evidence" value="ECO:0007669"/>
    <property type="project" value="InterPro"/>
</dbReference>
<dbReference type="GO" id="GO:0090307">
    <property type="term" value="P:mitotic spindle assembly"/>
    <property type="evidence" value="ECO:0007669"/>
    <property type="project" value="TreeGrafter"/>
</dbReference>
<organism evidence="8 9">
    <name type="scientific">Guyanagaster necrorhizus</name>
    <dbReference type="NCBI Taxonomy" id="856835"/>
    <lineage>
        <taxon>Eukaryota</taxon>
        <taxon>Fungi</taxon>
        <taxon>Dikarya</taxon>
        <taxon>Basidiomycota</taxon>
        <taxon>Agaricomycotina</taxon>
        <taxon>Agaricomycetes</taxon>
        <taxon>Agaricomycetidae</taxon>
        <taxon>Agaricales</taxon>
        <taxon>Marasmiineae</taxon>
        <taxon>Physalacriaceae</taxon>
        <taxon>Guyanagaster</taxon>
    </lineage>
</organism>
<evidence type="ECO:0000256" key="5">
    <source>
        <dbReference type="PROSITE-ProRule" id="PRU00283"/>
    </source>
</evidence>
<comment type="caution">
    <text evidence="8">The sequence shown here is derived from an EMBL/GenBank/DDBJ whole genome shotgun (WGS) entry which is preliminary data.</text>
</comment>
<dbReference type="GO" id="GO:0008017">
    <property type="term" value="F:microtubule binding"/>
    <property type="evidence" value="ECO:0007669"/>
    <property type="project" value="InterPro"/>
</dbReference>
<dbReference type="InterPro" id="IPR036961">
    <property type="entry name" value="Kinesin_motor_dom_sf"/>
</dbReference>
<dbReference type="Pfam" id="PF00225">
    <property type="entry name" value="Kinesin"/>
    <property type="match status" value="1"/>
</dbReference>
<evidence type="ECO:0000256" key="4">
    <source>
        <dbReference type="ARBA" id="ARBA00023212"/>
    </source>
</evidence>
<name>A0A9P7VF84_9AGAR</name>
<keyword evidence="2" id="KW-0963">Cytoplasm</keyword>
<dbReference type="InterPro" id="IPR047149">
    <property type="entry name" value="KIF11-like"/>
</dbReference>